<feature type="region of interest" description="Disordered" evidence="1">
    <location>
        <begin position="96"/>
        <end position="156"/>
    </location>
</feature>
<dbReference type="Proteomes" id="UP000314294">
    <property type="component" value="Unassembled WGS sequence"/>
</dbReference>
<sequence length="156" mass="17544">MTPFTCSASSSGHGGYTSNQRTRRDAAEVRTPLRMSLGGADVKVTREALQESTFATSALLQQPRGSVWRRRRAGPRCDTAGVLLLWMRRRRRRRRHGENWGELGRFQEGGGGGGGGRRRMRKEDQLNQTLSGLCFHREGRREAPTKQPKPEWNPAA</sequence>
<evidence type="ECO:0000313" key="2">
    <source>
        <dbReference type="EMBL" id="TNN85397.1"/>
    </source>
</evidence>
<name>A0A4Z2J5V6_9TELE</name>
<dbReference type="AlphaFoldDB" id="A0A4Z2J5V6"/>
<feature type="compositionally biased region" description="Polar residues" evidence="1">
    <location>
        <begin position="1"/>
        <end position="20"/>
    </location>
</feature>
<reference evidence="2 3" key="1">
    <citation type="submission" date="2019-03" db="EMBL/GenBank/DDBJ databases">
        <title>First draft genome of Liparis tanakae, snailfish: a comprehensive survey of snailfish specific genes.</title>
        <authorList>
            <person name="Kim W."/>
            <person name="Song I."/>
            <person name="Jeong J.-H."/>
            <person name="Kim D."/>
            <person name="Kim S."/>
            <person name="Ryu S."/>
            <person name="Song J.Y."/>
            <person name="Lee S.K."/>
        </authorList>
    </citation>
    <scope>NUCLEOTIDE SEQUENCE [LARGE SCALE GENOMIC DNA]</scope>
    <source>
        <tissue evidence="2">Muscle</tissue>
    </source>
</reference>
<dbReference type="EMBL" id="SRLO01000021">
    <property type="protein sequence ID" value="TNN85397.1"/>
    <property type="molecule type" value="Genomic_DNA"/>
</dbReference>
<protein>
    <submittedName>
        <fullName evidence="2">Uncharacterized protein</fullName>
    </submittedName>
</protein>
<comment type="caution">
    <text evidence="2">The sequence shown here is derived from an EMBL/GenBank/DDBJ whole genome shotgun (WGS) entry which is preliminary data.</text>
</comment>
<gene>
    <name evidence="2" type="ORF">EYF80_004419</name>
</gene>
<evidence type="ECO:0000313" key="3">
    <source>
        <dbReference type="Proteomes" id="UP000314294"/>
    </source>
</evidence>
<keyword evidence="3" id="KW-1185">Reference proteome</keyword>
<accession>A0A4Z2J5V6</accession>
<proteinExistence type="predicted"/>
<feature type="compositionally biased region" description="Basic and acidic residues" evidence="1">
    <location>
        <begin position="135"/>
        <end position="144"/>
    </location>
</feature>
<organism evidence="2 3">
    <name type="scientific">Liparis tanakae</name>
    <name type="common">Tanaka's snailfish</name>
    <dbReference type="NCBI Taxonomy" id="230148"/>
    <lineage>
        <taxon>Eukaryota</taxon>
        <taxon>Metazoa</taxon>
        <taxon>Chordata</taxon>
        <taxon>Craniata</taxon>
        <taxon>Vertebrata</taxon>
        <taxon>Euteleostomi</taxon>
        <taxon>Actinopterygii</taxon>
        <taxon>Neopterygii</taxon>
        <taxon>Teleostei</taxon>
        <taxon>Neoteleostei</taxon>
        <taxon>Acanthomorphata</taxon>
        <taxon>Eupercaria</taxon>
        <taxon>Perciformes</taxon>
        <taxon>Cottioidei</taxon>
        <taxon>Cottales</taxon>
        <taxon>Liparidae</taxon>
        <taxon>Liparis</taxon>
    </lineage>
</organism>
<feature type="region of interest" description="Disordered" evidence="1">
    <location>
        <begin position="1"/>
        <end position="31"/>
    </location>
</feature>
<evidence type="ECO:0000256" key="1">
    <source>
        <dbReference type="SAM" id="MobiDB-lite"/>
    </source>
</evidence>